<sequence>MHSFLNAYDSIQEQRDFFYKSFATSTPAKLILSRDRSEWHHRLIKCLHVPAETVSVHSEYPFIYCNAYKNLQSDASAAGLCLPDPCLSDIHQLAQHWASFVELNYSKPYETVECTRSRHQEQWYHKSEILANFIFNNILHIIVVCASVYDVMRGSKSKSLLTEMFLGFSAKRNFNMFIGAEKSRKLITCIFGLRVIATVWVIVGHSSVFIQDFLENLDEYREIMRDNFFYQLLTNFFLSVDIFFLLSATLTSYAWFQRKLKKEDLTSFSFWFEFYWNRIVRLWPVYASTLINAITTVSIFYHRSTWKLEDQREKCKTNWWKNLLFINSFIDDTCLPWTWYIGTDFIFYLIAPIYLLSFNKSRTLGLVLSVSTILLSAFLNIIKMLQYRFPPTHLLWVRPPTFHVDFMKQHYITYIGPQYRIGPYIVGILLGYLLVYMDKIKLSKKNLCCCWIWFGSIGFASLFGLYPALQGWDCWPYYLFYGALHRTIWAFAIGWLIFVCFTGNAYYLNRILSSPIFAYFSGICYSTYLCHIFLIFGVFLKEDFPIEYHGIQTLLIFVVQQVILSSIIAHLTAFSIEHPFINMNKTLWSRRKLRETNGKKCIQQRERAEDNVLFKNNLSK</sequence>
<accession>A0A0N5D693</accession>
<dbReference type="AlphaFoldDB" id="A0A0N5D693"/>
<keyword evidence="1" id="KW-0812">Transmembrane</keyword>
<protein>
    <submittedName>
        <fullName evidence="5">Acyl_transf_3 domain-containing protein</fullName>
    </submittedName>
</protein>
<name>A0A0N5D693_THECL</name>
<dbReference type="InterPro" id="IPR002656">
    <property type="entry name" value="Acyl_transf_3_dom"/>
</dbReference>
<evidence type="ECO:0000313" key="3">
    <source>
        <dbReference type="EMBL" id="VDN06105.1"/>
    </source>
</evidence>
<feature type="transmembrane region" description="Helical" evidence="1">
    <location>
        <begin position="282"/>
        <end position="301"/>
    </location>
</feature>
<dbReference type="EMBL" id="UYYF01004648">
    <property type="protein sequence ID" value="VDN06105.1"/>
    <property type="molecule type" value="Genomic_DNA"/>
</dbReference>
<feature type="transmembrane region" description="Helical" evidence="1">
    <location>
        <begin position="421"/>
        <end position="437"/>
    </location>
</feature>
<proteinExistence type="predicted"/>
<evidence type="ECO:0000313" key="5">
    <source>
        <dbReference type="WBParaSite" id="TCLT_0000854701-mRNA-1"/>
    </source>
</evidence>
<feature type="transmembrane region" description="Helical" evidence="1">
    <location>
        <begin position="449"/>
        <end position="468"/>
    </location>
</feature>
<feature type="transmembrane region" description="Helical" evidence="1">
    <location>
        <begin position="363"/>
        <end position="382"/>
    </location>
</feature>
<dbReference type="Pfam" id="PF01757">
    <property type="entry name" value="Acyl_transf_3"/>
    <property type="match status" value="1"/>
</dbReference>
<keyword evidence="1" id="KW-0472">Membrane</keyword>
<dbReference type="Proteomes" id="UP000276776">
    <property type="component" value="Unassembled WGS sequence"/>
</dbReference>
<reference evidence="5" key="1">
    <citation type="submission" date="2017-02" db="UniProtKB">
        <authorList>
            <consortium name="WormBaseParasite"/>
        </authorList>
    </citation>
    <scope>IDENTIFICATION</scope>
</reference>
<feature type="transmembrane region" description="Helical" evidence="1">
    <location>
        <begin position="551"/>
        <end position="576"/>
    </location>
</feature>
<reference evidence="3 4" key="2">
    <citation type="submission" date="2018-11" db="EMBL/GenBank/DDBJ databases">
        <authorList>
            <consortium name="Pathogen Informatics"/>
        </authorList>
    </citation>
    <scope>NUCLEOTIDE SEQUENCE [LARGE SCALE GENOMIC DNA]</scope>
</reference>
<evidence type="ECO:0000256" key="1">
    <source>
        <dbReference type="SAM" id="Phobius"/>
    </source>
</evidence>
<gene>
    <name evidence="3" type="ORF">TCLT_LOCUS8536</name>
</gene>
<feature type="transmembrane region" description="Helical" evidence="1">
    <location>
        <begin position="186"/>
        <end position="208"/>
    </location>
</feature>
<keyword evidence="4" id="KW-1185">Reference proteome</keyword>
<dbReference type="OMA" id="EYPFIYC"/>
<feature type="domain" description="Acyltransferase 3" evidence="2">
    <location>
        <begin position="192"/>
        <end position="545"/>
    </location>
</feature>
<dbReference type="GO" id="GO:0016747">
    <property type="term" value="F:acyltransferase activity, transferring groups other than amino-acyl groups"/>
    <property type="evidence" value="ECO:0007669"/>
    <property type="project" value="InterPro"/>
</dbReference>
<dbReference type="PANTHER" id="PTHR11161:SF70">
    <property type="entry name" value="ACYLTRANSFERASE 3 DOMAIN-CONTAINING PROTEIN"/>
    <property type="match status" value="1"/>
</dbReference>
<organism evidence="5">
    <name type="scientific">Thelazia callipaeda</name>
    <name type="common">Oriental eyeworm</name>
    <name type="synonym">Parasitic nematode</name>
    <dbReference type="NCBI Taxonomy" id="103827"/>
    <lineage>
        <taxon>Eukaryota</taxon>
        <taxon>Metazoa</taxon>
        <taxon>Ecdysozoa</taxon>
        <taxon>Nematoda</taxon>
        <taxon>Chromadorea</taxon>
        <taxon>Rhabditida</taxon>
        <taxon>Spirurina</taxon>
        <taxon>Spiruromorpha</taxon>
        <taxon>Thelazioidea</taxon>
        <taxon>Thelaziidae</taxon>
        <taxon>Thelazia</taxon>
    </lineage>
</organism>
<feature type="transmembrane region" description="Helical" evidence="1">
    <location>
        <begin position="228"/>
        <end position="256"/>
    </location>
</feature>
<feature type="transmembrane region" description="Helical" evidence="1">
    <location>
        <begin position="516"/>
        <end position="539"/>
    </location>
</feature>
<dbReference type="OrthoDB" id="207378at2759"/>
<feature type="transmembrane region" description="Helical" evidence="1">
    <location>
        <begin position="488"/>
        <end position="509"/>
    </location>
</feature>
<keyword evidence="1" id="KW-1133">Transmembrane helix</keyword>
<dbReference type="InterPro" id="IPR052728">
    <property type="entry name" value="O2_lipid_transport_reg"/>
</dbReference>
<evidence type="ECO:0000259" key="2">
    <source>
        <dbReference type="Pfam" id="PF01757"/>
    </source>
</evidence>
<dbReference type="WBParaSite" id="TCLT_0000854701-mRNA-1">
    <property type="protein sequence ID" value="TCLT_0000854701-mRNA-1"/>
    <property type="gene ID" value="TCLT_0000854701"/>
</dbReference>
<dbReference type="PANTHER" id="PTHR11161">
    <property type="entry name" value="O-ACYLTRANSFERASE"/>
    <property type="match status" value="1"/>
</dbReference>
<feature type="transmembrane region" description="Helical" evidence="1">
    <location>
        <begin position="337"/>
        <end position="356"/>
    </location>
</feature>
<evidence type="ECO:0000313" key="4">
    <source>
        <dbReference type="Proteomes" id="UP000276776"/>
    </source>
</evidence>